<dbReference type="InterPro" id="IPR036779">
    <property type="entry name" value="LysM_dom_sf"/>
</dbReference>
<dbReference type="InterPro" id="IPR018392">
    <property type="entry name" value="LysM"/>
</dbReference>
<organism evidence="2 3">
    <name type="scientific">Thlaspi arvense</name>
    <name type="common">Field penny-cress</name>
    <dbReference type="NCBI Taxonomy" id="13288"/>
    <lineage>
        <taxon>Eukaryota</taxon>
        <taxon>Viridiplantae</taxon>
        <taxon>Streptophyta</taxon>
        <taxon>Embryophyta</taxon>
        <taxon>Tracheophyta</taxon>
        <taxon>Spermatophyta</taxon>
        <taxon>Magnoliopsida</taxon>
        <taxon>eudicotyledons</taxon>
        <taxon>Gunneridae</taxon>
        <taxon>Pentapetalae</taxon>
        <taxon>rosids</taxon>
        <taxon>malvids</taxon>
        <taxon>Brassicales</taxon>
        <taxon>Brassicaceae</taxon>
        <taxon>Thlaspideae</taxon>
        <taxon>Thlaspi</taxon>
    </lineage>
</organism>
<evidence type="ECO:0000313" key="2">
    <source>
        <dbReference type="EMBL" id="CAH2080681.1"/>
    </source>
</evidence>
<dbReference type="SUPFAM" id="SSF54106">
    <property type="entry name" value="LysM domain"/>
    <property type="match status" value="1"/>
</dbReference>
<dbReference type="AlphaFoldDB" id="A0AAU9TEW9"/>
<comment type="caution">
    <text evidence="2">The sequence shown here is derived from an EMBL/GenBank/DDBJ whole genome shotgun (WGS) entry which is preliminary data.</text>
</comment>
<name>A0AAU9TEW9_THLAR</name>
<dbReference type="Pfam" id="PF01476">
    <property type="entry name" value="LysM"/>
    <property type="match status" value="1"/>
</dbReference>
<accession>A0AAU9TEW9</accession>
<gene>
    <name evidence="2" type="ORF">TAV2_LOCUS26384</name>
</gene>
<proteinExistence type="predicted"/>
<dbReference type="PROSITE" id="PS51782">
    <property type="entry name" value="LYSM"/>
    <property type="match status" value="1"/>
</dbReference>
<dbReference type="Proteomes" id="UP000836841">
    <property type="component" value="Unassembled WGS sequence"/>
</dbReference>
<dbReference type="Gene3D" id="3.10.350.10">
    <property type="entry name" value="LysM domain"/>
    <property type="match status" value="1"/>
</dbReference>
<sequence>MSELASGQRLVIRLPCVCFNNSDGVAAAVYMSYAVAKRETLSSIVAQYKTTVADLKDVNGLGLGMYLPFHYPE</sequence>
<dbReference type="CDD" id="cd00118">
    <property type="entry name" value="LysM"/>
    <property type="match status" value="1"/>
</dbReference>
<feature type="domain" description="LysM" evidence="1">
    <location>
        <begin position="31"/>
        <end position="73"/>
    </location>
</feature>
<protein>
    <recommendedName>
        <fullName evidence="1">LysM domain-containing protein</fullName>
    </recommendedName>
</protein>
<dbReference type="EMBL" id="CAJVSB020000953">
    <property type="protein sequence ID" value="CAH2080681.1"/>
    <property type="molecule type" value="Genomic_DNA"/>
</dbReference>
<keyword evidence="3" id="KW-1185">Reference proteome</keyword>
<reference evidence="2 3" key="1">
    <citation type="submission" date="2022-03" db="EMBL/GenBank/DDBJ databases">
        <authorList>
            <person name="Nunn A."/>
            <person name="Chopra R."/>
            <person name="Nunn A."/>
            <person name="Contreras Garrido A."/>
        </authorList>
    </citation>
    <scope>NUCLEOTIDE SEQUENCE [LARGE SCALE GENOMIC DNA]</scope>
</reference>
<evidence type="ECO:0000313" key="3">
    <source>
        <dbReference type="Proteomes" id="UP000836841"/>
    </source>
</evidence>
<evidence type="ECO:0000259" key="1">
    <source>
        <dbReference type="PROSITE" id="PS51782"/>
    </source>
</evidence>